<dbReference type="PROSITE" id="PS50885">
    <property type="entry name" value="HAMP"/>
    <property type="match status" value="1"/>
</dbReference>
<dbReference type="PRINTS" id="PR00344">
    <property type="entry name" value="BCTRLSENSOR"/>
</dbReference>
<dbReference type="FunFam" id="3.30.565.10:FF:000010">
    <property type="entry name" value="Sensor histidine kinase RcsC"/>
    <property type="match status" value="1"/>
</dbReference>
<evidence type="ECO:0000256" key="12">
    <source>
        <dbReference type="ARBA" id="ARBA00023012"/>
    </source>
</evidence>
<dbReference type="SUPFAM" id="SSF55874">
    <property type="entry name" value="ATPase domain of HSP90 chaperone/DNA topoisomerase II/histidine kinase"/>
    <property type="match status" value="1"/>
</dbReference>
<evidence type="ECO:0000259" key="17">
    <source>
        <dbReference type="PROSITE" id="PS50109"/>
    </source>
</evidence>
<keyword evidence="13 16" id="KW-0472">Membrane</keyword>
<dbReference type="EMBL" id="FQ311872">
    <property type="protein sequence ID" value="CBS90913.1"/>
    <property type="molecule type" value="Genomic_DNA"/>
</dbReference>
<evidence type="ECO:0000256" key="3">
    <source>
        <dbReference type="ARBA" id="ARBA00012438"/>
    </source>
</evidence>
<dbReference type="SMART" id="SM00388">
    <property type="entry name" value="HisKA"/>
    <property type="match status" value="1"/>
</dbReference>
<dbReference type="FunFam" id="1.10.287.130:FF:000004">
    <property type="entry name" value="Ethylene receptor 1"/>
    <property type="match status" value="1"/>
</dbReference>
<dbReference type="InterPro" id="IPR003594">
    <property type="entry name" value="HATPase_dom"/>
</dbReference>
<keyword evidence="7 16" id="KW-0812">Transmembrane</keyword>
<dbReference type="PROSITE" id="PS50110">
    <property type="entry name" value="RESPONSE_REGULATORY"/>
    <property type="match status" value="1"/>
</dbReference>
<dbReference type="PANTHER" id="PTHR45339:SF1">
    <property type="entry name" value="HYBRID SIGNAL TRANSDUCTION HISTIDINE KINASE J"/>
    <property type="match status" value="1"/>
</dbReference>
<dbReference type="CDD" id="cd00082">
    <property type="entry name" value="HisKA"/>
    <property type="match status" value="1"/>
</dbReference>
<evidence type="ECO:0000256" key="15">
    <source>
        <dbReference type="SAM" id="MobiDB-lite"/>
    </source>
</evidence>
<dbReference type="RefSeq" id="WP_014189759.1">
    <property type="nucleotide sequence ID" value="NC_016587.1"/>
</dbReference>
<dbReference type="SMART" id="SM00387">
    <property type="entry name" value="HATPase_c"/>
    <property type="match status" value="1"/>
</dbReference>
<feature type="modified residue" description="4-aspartylphosphate" evidence="14">
    <location>
        <position position="691"/>
    </location>
</feature>
<dbReference type="InterPro" id="IPR036097">
    <property type="entry name" value="HisK_dim/P_sf"/>
</dbReference>
<organism evidence="20 21">
    <name type="scientific">Azospirillum lipoferum (strain 4B)</name>
    <dbReference type="NCBI Taxonomy" id="862719"/>
    <lineage>
        <taxon>Bacteria</taxon>
        <taxon>Pseudomonadati</taxon>
        <taxon>Pseudomonadota</taxon>
        <taxon>Alphaproteobacteria</taxon>
        <taxon>Rhodospirillales</taxon>
        <taxon>Azospirillaceae</taxon>
        <taxon>Azospirillum</taxon>
    </lineage>
</organism>
<dbReference type="Pfam" id="PF00512">
    <property type="entry name" value="HisKA"/>
    <property type="match status" value="1"/>
</dbReference>
<keyword evidence="12" id="KW-0902">Two-component regulatory system</keyword>
<evidence type="ECO:0000256" key="13">
    <source>
        <dbReference type="ARBA" id="ARBA00023136"/>
    </source>
</evidence>
<dbReference type="AlphaFoldDB" id="G7ZGJ0"/>
<dbReference type="InterPro" id="IPR029151">
    <property type="entry name" value="Sensor-like_sf"/>
</dbReference>
<dbReference type="CDD" id="cd12914">
    <property type="entry name" value="PDC1_DGC_like"/>
    <property type="match status" value="1"/>
</dbReference>
<dbReference type="EC" id="2.7.13.3" evidence="3"/>
<comment type="catalytic activity">
    <reaction evidence="1">
        <text>ATP + protein L-histidine = ADP + protein N-phospho-L-histidine.</text>
        <dbReference type="EC" id="2.7.13.3"/>
    </reaction>
</comment>
<dbReference type="InterPro" id="IPR003660">
    <property type="entry name" value="HAMP_dom"/>
</dbReference>
<dbReference type="Gene3D" id="1.10.287.130">
    <property type="match status" value="1"/>
</dbReference>
<keyword evidence="10" id="KW-0067">ATP-binding</keyword>
<dbReference type="GO" id="GO:0005886">
    <property type="term" value="C:plasma membrane"/>
    <property type="evidence" value="ECO:0007669"/>
    <property type="project" value="UniProtKB-SubCell"/>
</dbReference>
<feature type="region of interest" description="Disordered" evidence="15">
    <location>
        <begin position="759"/>
        <end position="798"/>
    </location>
</feature>
<dbReference type="CDD" id="cd16922">
    <property type="entry name" value="HATPase_EvgS-ArcB-TorS-like"/>
    <property type="match status" value="1"/>
</dbReference>
<gene>
    <name evidence="20" type="ordered locus">AZOLI_p40536</name>
</gene>
<keyword evidence="11 16" id="KW-1133">Transmembrane helix</keyword>
<protein>
    <recommendedName>
        <fullName evidence="3">histidine kinase</fullName>
        <ecNumber evidence="3">2.7.13.3</ecNumber>
    </recommendedName>
</protein>
<dbReference type="KEGG" id="ali:AZOLI_p40536"/>
<dbReference type="CDD" id="cd17546">
    <property type="entry name" value="REC_hyHK_CKI1_RcsC-like"/>
    <property type="match status" value="1"/>
</dbReference>
<keyword evidence="4" id="KW-1003">Cell membrane</keyword>
<sequence>MPAGLLSRFLHAFSPRSLRARLMGVVLASLALPLAGALYLADQQLDDRIDAARELALHLADDGVERQRDLIGEARNLLGVLSLVPAIRNATPTDTDACVATLAPMPRQHRWTTGVWLTDADGNIICDTTGPGSGISLREREYFQRVLDTKNWVVSEFIIGKRSLKPLIIVAGPIMENGRIVRVIGVAVDLTWLTDLVKVLKQPDARVMVLDRHGVIVARQPDPEGWLNRNVFHMQHVQQMLRERNGAFDSESADGRGRLWAFRHSGETDTVFAVGMPTAPIVAEARRDLWQSLGLLAIAGLVSVIALWVLLRASVLRWVWELGSAATRIGDGGGGTMIEADRAPHEFRVVSHAFNNMSRRLKQREQELRSAMEEARAGSRAKEEFLATMSHEIRTPMNGVIGFAEMLLETPLTTEQRRYASQVRDAGRSLLTVINDVLDLSKLEAGRLDLVSVPFRLDDLADRCVAIVRLAAEQKGLEIQTTISATARGFVMGDPDRLRQILLNLLGNAVKFTDRGSVRLTVKAVEDDGGRSGGSRSGGRPGGSRICTFTVTDTGIGIAADRQRDLFQRFTQLERGRGGTGLGLAICRRLVELMGGEIGMDSKVGAGSTFWFSLPLLPAGSAAVQPDSATVSSIEPGCTGVRILLAEDLAMNRDLAMTMLTKAGHHVDAVVDGAAAVAAVQEQTYDIVLMDVQMPVMDGLEATRRIRALPAPVGKIPILALTAGVMQVEVERCLQAGMNAHLAKPLEKSKLLAAIGRWARPDDGHNDKPGDRSGFVGSDHGRDGSGPDAQRPQLIAHS</sequence>
<evidence type="ECO:0000256" key="1">
    <source>
        <dbReference type="ARBA" id="ARBA00000085"/>
    </source>
</evidence>
<dbReference type="PANTHER" id="PTHR45339">
    <property type="entry name" value="HYBRID SIGNAL TRANSDUCTION HISTIDINE KINASE J"/>
    <property type="match status" value="1"/>
</dbReference>
<dbReference type="Pfam" id="PF02518">
    <property type="entry name" value="HATPase_c"/>
    <property type="match status" value="1"/>
</dbReference>
<evidence type="ECO:0000256" key="10">
    <source>
        <dbReference type="ARBA" id="ARBA00022840"/>
    </source>
</evidence>
<dbReference type="PROSITE" id="PS50109">
    <property type="entry name" value="HIS_KIN"/>
    <property type="match status" value="1"/>
</dbReference>
<keyword evidence="5 14" id="KW-0597">Phosphoprotein</keyword>
<dbReference type="SMART" id="SM00448">
    <property type="entry name" value="REC"/>
    <property type="match status" value="1"/>
</dbReference>
<accession>G7ZGJ0</accession>
<evidence type="ECO:0000256" key="4">
    <source>
        <dbReference type="ARBA" id="ARBA00022475"/>
    </source>
</evidence>
<evidence type="ECO:0000256" key="14">
    <source>
        <dbReference type="PROSITE-ProRule" id="PRU00169"/>
    </source>
</evidence>
<evidence type="ECO:0000256" key="7">
    <source>
        <dbReference type="ARBA" id="ARBA00022692"/>
    </source>
</evidence>
<keyword evidence="21" id="KW-1185">Reference proteome</keyword>
<keyword evidence="9 20" id="KW-0418">Kinase</keyword>
<proteinExistence type="predicted"/>
<dbReference type="GO" id="GO:0005524">
    <property type="term" value="F:ATP binding"/>
    <property type="evidence" value="ECO:0007669"/>
    <property type="project" value="UniProtKB-KW"/>
</dbReference>
<dbReference type="Gene3D" id="3.30.565.10">
    <property type="entry name" value="Histidine kinase-like ATPase, C-terminal domain"/>
    <property type="match status" value="1"/>
</dbReference>
<dbReference type="InterPro" id="IPR036890">
    <property type="entry name" value="HATPase_C_sf"/>
</dbReference>
<dbReference type="InterPro" id="IPR004358">
    <property type="entry name" value="Sig_transdc_His_kin-like_C"/>
</dbReference>
<evidence type="ECO:0000313" key="20">
    <source>
        <dbReference type="EMBL" id="CBS90913.1"/>
    </source>
</evidence>
<feature type="domain" description="HAMP" evidence="19">
    <location>
        <begin position="313"/>
        <end position="366"/>
    </location>
</feature>
<feature type="domain" description="Response regulatory" evidence="18">
    <location>
        <begin position="642"/>
        <end position="759"/>
    </location>
</feature>
<dbReference type="OrthoDB" id="9801651at2"/>
<dbReference type="GO" id="GO:0000155">
    <property type="term" value="F:phosphorelay sensor kinase activity"/>
    <property type="evidence" value="ECO:0007669"/>
    <property type="project" value="InterPro"/>
</dbReference>
<evidence type="ECO:0000259" key="18">
    <source>
        <dbReference type="PROSITE" id="PS50110"/>
    </source>
</evidence>
<dbReference type="Pfam" id="PF00072">
    <property type="entry name" value="Response_reg"/>
    <property type="match status" value="1"/>
</dbReference>
<evidence type="ECO:0000256" key="8">
    <source>
        <dbReference type="ARBA" id="ARBA00022741"/>
    </source>
</evidence>
<evidence type="ECO:0000259" key="19">
    <source>
        <dbReference type="PROSITE" id="PS50885"/>
    </source>
</evidence>
<dbReference type="InterPro" id="IPR001789">
    <property type="entry name" value="Sig_transdc_resp-reg_receiver"/>
</dbReference>
<feature type="transmembrane region" description="Helical" evidence="16">
    <location>
        <begin position="20"/>
        <end position="41"/>
    </location>
</feature>
<evidence type="ECO:0000256" key="2">
    <source>
        <dbReference type="ARBA" id="ARBA00004651"/>
    </source>
</evidence>
<evidence type="ECO:0000256" key="16">
    <source>
        <dbReference type="SAM" id="Phobius"/>
    </source>
</evidence>
<evidence type="ECO:0000313" key="21">
    <source>
        <dbReference type="Proteomes" id="UP000005667"/>
    </source>
</evidence>
<keyword evidence="6 20" id="KW-0808">Transferase</keyword>
<comment type="subcellular location">
    <subcellularLocation>
        <location evidence="2">Cell membrane</location>
        <topology evidence="2">Multi-pass membrane protein</topology>
    </subcellularLocation>
</comment>
<feature type="domain" description="Histidine kinase" evidence="17">
    <location>
        <begin position="388"/>
        <end position="618"/>
    </location>
</feature>
<dbReference type="InterPro" id="IPR011006">
    <property type="entry name" value="CheY-like_superfamily"/>
</dbReference>
<dbReference type="InterPro" id="IPR005467">
    <property type="entry name" value="His_kinase_dom"/>
</dbReference>
<dbReference type="Proteomes" id="UP000005667">
    <property type="component" value="Plasmid AZO_p4"/>
</dbReference>
<dbReference type="Gene3D" id="3.30.450.20">
    <property type="entry name" value="PAS domain"/>
    <property type="match status" value="2"/>
</dbReference>
<dbReference type="CDD" id="cd18774">
    <property type="entry name" value="PDC2_HK_sensor"/>
    <property type="match status" value="1"/>
</dbReference>
<name>G7ZGJ0_AZOL4</name>
<dbReference type="HOGENOM" id="CLU_000445_114_21_5"/>
<dbReference type="SUPFAM" id="SSF52172">
    <property type="entry name" value="CheY-like"/>
    <property type="match status" value="1"/>
</dbReference>
<dbReference type="SUPFAM" id="SSF103190">
    <property type="entry name" value="Sensory domain-like"/>
    <property type="match status" value="1"/>
</dbReference>
<dbReference type="Gene3D" id="6.10.340.10">
    <property type="match status" value="1"/>
</dbReference>
<evidence type="ECO:0000256" key="9">
    <source>
        <dbReference type="ARBA" id="ARBA00022777"/>
    </source>
</evidence>
<evidence type="ECO:0000256" key="6">
    <source>
        <dbReference type="ARBA" id="ARBA00022679"/>
    </source>
</evidence>
<dbReference type="InterPro" id="IPR003661">
    <property type="entry name" value="HisK_dim/P_dom"/>
</dbReference>
<dbReference type="SUPFAM" id="SSF47384">
    <property type="entry name" value="Homodimeric domain of signal transducing histidine kinase"/>
    <property type="match status" value="1"/>
</dbReference>
<keyword evidence="8" id="KW-0547">Nucleotide-binding</keyword>
<evidence type="ECO:0000256" key="5">
    <source>
        <dbReference type="ARBA" id="ARBA00022553"/>
    </source>
</evidence>
<feature type="compositionally biased region" description="Basic and acidic residues" evidence="15">
    <location>
        <begin position="759"/>
        <end position="771"/>
    </location>
</feature>
<geneLocation type="plasmid" evidence="20 21">
    <name>AZO_p4</name>
</geneLocation>
<dbReference type="Gene3D" id="3.40.50.2300">
    <property type="match status" value="1"/>
</dbReference>
<feature type="transmembrane region" description="Helical" evidence="16">
    <location>
        <begin position="293"/>
        <end position="311"/>
    </location>
</feature>
<keyword evidence="20" id="KW-0614">Plasmid</keyword>
<reference evidence="21" key="1">
    <citation type="journal article" date="2011" name="PLoS Genet.">
        <title>Azospirillum genomes reveal transition of bacteria from aquatic to terrestrial environments.</title>
        <authorList>
            <person name="Wisniewski-Dye F."/>
            <person name="Borziak K."/>
            <person name="Khalsa-Moyers G."/>
            <person name="Alexandre G."/>
            <person name="Sukharnikov L.O."/>
            <person name="Wuichet K."/>
            <person name="Hurst G.B."/>
            <person name="McDonald W.H."/>
            <person name="Robertson J.S."/>
            <person name="Barbe V."/>
            <person name="Calteau A."/>
            <person name="Rouy Z."/>
            <person name="Mangenot S."/>
            <person name="Prigent-Combaret C."/>
            <person name="Normand P."/>
            <person name="Boyer M."/>
            <person name="Siguier P."/>
            <person name="Dessaux Y."/>
            <person name="Elmerich C."/>
            <person name="Condemine G."/>
            <person name="Krishnen G."/>
            <person name="Kennedy I."/>
            <person name="Paterson A.H."/>
            <person name="Gonzalez V."/>
            <person name="Mavingui P."/>
            <person name="Zhulin I.B."/>
        </authorList>
    </citation>
    <scope>NUCLEOTIDE SEQUENCE [LARGE SCALE GENOMIC DNA]</scope>
    <source>
        <strain evidence="21">4B</strain>
    </source>
</reference>
<evidence type="ECO:0000256" key="11">
    <source>
        <dbReference type="ARBA" id="ARBA00022989"/>
    </source>
</evidence>